<dbReference type="PANTHER" id="PTHR19229">
    <property type="entry name" value="ATP-BINDING CASSETTE TRANSPORTER SUBFAMILY A ABCA"/>
    <property type="match status" value="1"/>
</dbReference>
<dbReference type="OrthoDB" id="2110130at2759"/>
<name>A0A9J6GGS4_HAELO</name>
<evidence type="ECO:0000259" key="2">
    <source>
        <dbReference type="Pfam" id="PF00005"/>
    </source>
</evidence>
<dbReference type="PANTHER" id="PTHR19229:SF250">
    <property type="entry name" value="ABC TRANSPORTER DOMAIN-CONTAINING PROTEIN-RELATED"/>
    <property type="match status" value="1"/>
</dbReference>
<reference evidence="3 4" key="1">
    <citation type="journal article" date="2020" name="Cell">
        <title>Large-Scale Comparative Analyses of Tick Genomes Elucidate Their Genetic Diversity and Vector Capacities.</title>
        <authorList>
            <consortium name="Tick Genome and Microbiome Consortium (TIGMIC)"/>
            <person name="Jia N."/>
            <person name="Wang J."/>
            <person name="Shi W."/>
            <person name="Du L."/>
            <person name="Sun Y."/>
            <person name="Zhan W."/>
            <person name="Jiang J.F."/>
            <person name="Wang Q."/>
            <person name="Zhang B."/>
            <person name="Ji P."/>
            <person name="Bell-Sakyi L."/>
            <person name="Cui X.M."/>
            <person name="Yuan T.T."/>
            <person name="Jiang B.G."/>
            <person name="Yang W.F."/>
            <person name="Lam T.T."/>
            <person name="Chang Q.C."/>
            <person name="Ding S.J."/>
            <person name="Wang X.J."/>
            <person name="Zhu J.G."/>
            <person name="Ruan X.D."/>
            <person name="Zhao L."/>
            <person name="Wei J.T."/>
            <person name="Ye R.Z."/>
            <person name="Que T.C."/>
            <person name="Du C.H."/>
            <person name="Zhou Y.H."/>
            <person name="Cheng J.X."/>
            <person name="Dai P.F."/>
            <person name="Guo W.B."/>
            <person name="Han X.H."/>
            <person name="Huang E.J."/>
            <person name="Li L.F."/>
            <person name="Wei W."/>
            <person name="Gao Y.C."/>
            <person name="Liu J.Z."/>
            <person name="Shao H.Z."/>
            <person name="Wang X."/>
            <person name="Wang C.C."/>
            <person name="Yang T.C."/>
            <person name="Huo Q.B."/>
            <person name="Li W."/>
            <person name="Chen H.Y."/>
            <person name="Chen S.E."/>
            <person name="Zhou L.G."/>
            <person name="Ni X.B."/>
            <person name="Tian J.H."/>
            <person name="Sheng Y."/>
            <person name="Liu T."/>
            <person name="Pan Y.S."/>
            <person name="Xia L.Y."/>
            <person name="Li J."/>
            <person name="Zhao F."/>
            <person name="Cao W.C."/>
        </authorList>
    </citation>
    <scope>NUCLEOTIDE SEQUENCE [LARGE SCALE GENOMIC DNA]</scope>
    <source>
        <strain evidence="3">HaeL-2018</strain>
    </source>
</reference>
<organism evidence="3 4">
    <name type="scientific">Haemaphysalis longicornis</name>
    <name type="common">Bush tick</name>
    <dbReference type="NCBI Taxonomy" id="44386"/>
    <lineage>
        <taxon>Eukaryota</taxon>
        <taxon>Metazoa</taxon>
        <taxon>Ecdysozoa</taxon>
        <taxon>Arthropoda</taxon>
        <taxon>Chelicerata</taxon>
        <taxon>Arachnida</taxon>
        <taxon>Acari</taxon>
        <taxon>Parasitiformes</taxon>
        <taxon>Ixodida</taxon>
        <taxon>Ixodoidea</taxon>
        <taxon>Ixodidae</taxon>
        <taxon>Haemaphysalinae</taxon>
        <taxon>Haemaphysalis</taxon>
    </lineage>
</organism>
<dbReference type="GO" id="GO:0005319">
    <property type="term" value="F:lipid transporter activity"/>
    <property type="evidence" value="ECO:0007669"/>
    <property type="project" value="TreeGrafter"/>
</dbReference>
<dbReference type="Proteomes" id="UP000821853">
    <property type="component" value="Chromosome 5"/>
</dbReference>
<proteinExistence type="predicted"/>
<keyword evidence="1" id="KW-0472">Membrane</keyword>
<dbReference type="GO" id="GO:0016887">
    <property type="term" value="F:ATP hydrolysis activity"/>
    <property type="evidence" value="ECO:0007669"/>
    <property type="project" value="InterPro"/>
</dbReference>
<dbReference type="VEuPathDB" id="VectorBase:HLOH_043265"/>
<evidence type="ECO:0000313" key="3">
    <source>
        <dbReference type="EMBL" id="KAH9374589.1"/>
    </source>
</evidence>
<dbReference type="EMBL" id="JABSTR010000007">
    <property type="protein sequence ID" value="KAH9374589.1"/>
    <property type="molecule type" value="Genomic_DNA"/>
</dbReference>
<dbReference type="InterPro" id="IPR003439">
    <property type="entry name" value="ABC_transporter-like_ATP-bd"/>
</dbReference>
<keyword evidence="4" id="KW-1185">Reference proteome</keyword>
<evidence type="ECO:0000313" key="4">
    <source>
        <dbReference type="Proteomes" id="UP000821853"/>
    </source>
</evidence>
<dbReference type="InterPro" id="IPR026082">
    <property type="entry name" value="ABCA"/>
</dbReference>
<comment type="caution">
    <text evidence="3">The sequence shown here is derived from an EMBL/GenBank/DDBJ whole genome shotgun (WGS) entry which is preliminary data.</text>
</comment>
<evidence type="ECO:0000256" key="1">
    <source>
        <dbReference type="SAM" id="Phobius"/>
    </source>
</evidence>
<dbReference type="GO" id="GO:0140359">
    <property type="term" value="F:ABC-type transporter activity"/>
    <property type="evidence" value="ECO:0007669"/>
    <property type="project" value="InterPro"/>
</dbReference>
<feature type="transmembrane region" description="Helical" evidence="1">
    <location>
        <begin position="62"/>
        <end position="80"/>
    </location>
</feature>
<keyword evidence="1" id="KW-0812">Transmembrane</keyword>
<dbReference type="GO" id="GO:0016020">
    <property type="term" value="C:membrane"/>
    <property type="evidence" value="ECO:0007669"/>
    <property type="project" value="InterPro"/>
</dbReference>
<dbReference type="InterPro" id="IPR027417">
    <property type="entry name" value="P-loop_NTPase"/>
</dbReference>
<protein>
    <recommendedName>
        <fullName evidence="2">ABC transporter domain-containing protein</fullName>
    </recommendedName>
</protein>
<gene>
    <name evidence="3" type="ORF">HPB48_021753</name>
</gene>
<dbReference type="SUPFAM" id="SSF52540">
    <property type="entry name" value="P-loop containing nucleoside triphosphate hydrolases"/>
    <property type="match status" value="1"/>
</dbReference>
<sequence>MLLYSPAGFGDIFFNTFIFDAINVICENITYFHPDSATEPPVSPSQCHERLRTWLIGELPCIIYKIGIFLFDAFLLYLILSRKILRRHLGKKQYELCYEQRKLDPDVAKEINVVEEICRIRNFESHSLVACNVHKYYGDIFAVRGISFALRPSECLGLLGVNGAGKTTILQVLAGLCTFERGEVHSGNMKLTSDPVKVNS</sequence>
<dbReference type="Gene3D" id="3.40.50.300">
    <property type="entry name" value="P-loop containing nucleotide triphosphate hydrolases"/>
    <property type="match status" value="1"/>
</dbReference>
<dbReference type="GO" id="GO:0005524">
    <property type="term" value="F:ATP binding"/>
    <property type="evidence" value="ECO:0007669"/>
    <property type="project" value="InterPro"/>
</dbReference>
<dbReference type="Pfam" id="PF00005">
    <property type="entry name" value="ABC_tran"/>
    <property type="match status" value="1"/>
</dbReference>
<keyword evidence="1" id="KW-1133">Transmembrane helix</keyword>
<dbReference type="AlphaFoldDB" id="A0A9J6GGS4"/>
<accession>A0A9J6GGS4</accession>
<feature type="domain" description="ABC transporter" evidence="2">
    <location>
        <begin position="144"/>
        <end position="193"/>
    </location>
</feature>